<comment type="catalytic activity">
    <reaction evidence="9">
        <text>a lipid X + a UDP-2-N,3-O-bis[(3R)-3-hydroxyacyl]-alpha-D-glucosamine = a lipid A disaccharide + UDP + H(+)</text>
        <dbReference type="Rhea" id="RHEA:67828"/>
        <dbReference type="ChEBI" id="CHEBI:15378"/>
        <dbReference type="ChEBI" id="CHEBI:58223"/>
        <dbReference type="ChEBI" id="CHEBI:137748"/>
        <dbReference type="ChEBI" id="CHEBI:176338"/>
        <dbReference type="ChEBI" id="CHEBI:176343"/>
        <dbReference type="EC" id="2.4.1.182"/>
    </reaction>
</comment>
<keyword evidence="5" id="KW-0441">Lipid A biosynthesis</keyword>
<sequence>MTKLGTPDRPLRIFLSTGEVSGDLQGALLIQALQRAAAARGQVLEITALGGPRMAAAGARLIFDTSAIGSIGLWEALPFVIPTLKLQWQTKATLRQQPPDVAVFIDYIGPNLTMGHFFKRQLPQVPTAYYIAPQEWVWSLGDRNTTQVVGLTDVILAIFPQEATYYQRYGAAVKWIGHPLIDRLAQAPDRAAARQHWGLSADELAVVLLPASRRQELKLLMPSLFAAARQVQDHNPKARFLIPVSLPAYRPAIEQAIAEFGLQAEIVGDSLLAMAAADLALTKSGTVNLELALLKVPQVVIYKVSPITAWIARHLLKFSITFMSPPNLVAEQAIVPELMQEQASPDRIAQEAIALLKPDRAAQLQQDYQAMRDRLGGDGATDRAAQEILNLI</sequence>
<name>A0ABW7C6P8_9CYAN</name>
<dbReference type="Pfam" id="PF02684">
    <property type="entry name" value="LpxB"/>
    <property type="match status" value="1"/>
</dbReference>
<dbReference type="NCBIfam" id="TIGR00215">
    <property type="entry name" value="lpxB"/>
    <property type="match status" value="1"/>
</dbReference>
<keyword evidence="6 11" id="KW-0328">Glycosyltransferase</keyword>
<dbReference type="PANTHER" id="PTHR30372:SF4">
    <property type="entry name" value="LIPID-A-DISACCHARIDE SYNTHASE, MITOCHONDRIAL-RELATED"/>
    <property type="match status" value="1"/>
</dbReference>
<evidence type="ECO:0000256" key="8">
    <source>
        <dbReference type="ARBA" id="ARBA00023098"/>
    </source>
</evidence>
<keyword evidence="8" id="KW-0443">Lipid metabolism</keyword>
<protein>
    <recommendedName>
        <fullName evidence="3 10">Lipid-A-disaccharide synthase</fullName>
        <ecNumber evidence="2 10">2.4.1.182</ecNumber>
    </recommendedName>
</protein>
<evidence type="ECO:0000256" key="7">
    <source>
        <dbReference type="ARBA" id="ARBA00022679"/>
    </source>
</evidence>
<evidence type="ECO:0000313" key="11">
    <source>
        <dbReference type="EMBL" id="MFG3816548.1"/>
    </source>
</evidence>
<keyword evidence="4" id="KW-0444">Lipid biosynthesis</keyword>
<dbReference type="GO" id="GO:0008915">
    <property type="term" value="F:lipid-A-disaccharide synthase activity"/>
    <property type="evidence" value="ECO:0007669"/>
    <property type="project" value="UniProtKB-EC"/>
</dbReference>
<evidence type="ECO:0000256" key="9">
    <source>
        <dbReference type="ARBA" id="ARBA00048975"/>
    </source>
</evidence>
<proteinExistence type="predicted"/>
<dbReference type="InterPro" id="IPR003835">
    <property type="entry name" value="Glyco_trans_19"/>
</dbReference>
<evidence type="ECO:0000256" key="5">
    <source>
        <dbReference type="ARBA" id="ARBA00022556"/>
    </source>
</evidence>
<dbReference type="PANTHER" id="PTHR30372">
    <property type="entry name" value="LIPID-A-DISACCHARIDE SYNTHASE"/>
    <property type="match status" value="1"/>
</dbReference>
<dbReference type="EC" id="2.4.1.182" evidence="2 10"/>
<evidence type="ECO:0000256" key="6">
    <source>
        <dbReference type="ARBA" id="ARBA00022676"/>
    </source>
</evidence>
<evidence type="ECO:0000256" key="2">
    <source>
        <dbReference type="ARBA" id="ARBA00012687"/>
    </source>
</evidence>
<reference evidence="12" key="1">
    <citation type="journal article" date="2024" name="Algal Res.">
        <title>Biochemical, toxicological and genomic investigation of a high-biomass producing Limnothrix strain isolated from Italian shallow drinking water reservoir.</title>
        <authorList>
            <person name="Simonazzi M."/>
            <person name="Shishido T.K."/>
            <person name="Delbaje E."/>
            <person name="Wahlsten M."/>
            <person name="Fewer D.P."/>
            <person name="Sivonen K."/>
            <person name="Pezzolesi L."/>
            <person name="Pistocchi R."/>
        </authorList>
    </citation>
    <scope>NUCLEOTIDE SEQUENCE [LARGE SCALE GENOMIC DNA]</scope>
    <source>
        <strain evidence="12">LRLZ20PSL1</strain>
    </source>
</reference>
<gene>
    <name evidence="11" type="primary">lpxB</name>
    <name evidence="11" type="ORF">VPK24_02775</name>
</gene>
<organism evidence="11 12">
    <name type="scientific">Limnothrix redekei LRLZ20PSL1</name>
    <dbReference type="NCBI Taxonomy" id="3112953"/>
    <lineage>
        <taxon>Bacteria</taxon>
        <taxon>Bacillati</taxon>
        <taxon>Cyanobacteriota</taxon>
        <taxon>Cyanophyceae</taxon>
        <taxon>Pseudanabaenales</taxon>
        <taxon>Pseudanabaenaceae</taxon>
        <taxon>Limnothrix</taxon>
    </lineage>
</organism>
<comment type="function">
    <text evidence="1">Condensation of UDP-2,3-diacylglucosamine and 2,3-diacylglucosamine-1-phosphate to form lipid A disaccharide, a precursor of lipid A, a phosphorylated glycolipid that anchors the lipopolysaccharide to the outer membrane of the cell.</text>
</comment>
<dbReference type="EMBL" id="JAZAQF010000013">
    <property type="protein sequence ID" value="MFG3816548.1"/>
    <property type="molecule type" value="Genomic_DNA"/>
</dbReference>
<dbReference type="SUPFAM" id="SSF53756">
    <property type="entry name" value="UDP-Glycosyltransferase/glycogen phosphorylase"/>
    <property type="match status" value="1"/>
</dbReference>
<evidence type="ECO:0000256" key="3">
    <source>
        <dbReference type="ARBA" id="ARBA00020902"/>
    </source>
</evidence>
<evidence type="ECO:0000256" key="4">
    <source>
        <dbReference type="ARBA" id="ARBA00022516"/>
    </source>
</evidence>
<evidence type="ECO:0000256" key="10">
    <source>
        <dbReference type="NCBIfam" id="TIGR00215"/>
    </source>
</evidence>
<evidence type="ECO:0000313" key="12">
    <source>
        <dbReference type="Proteomes" id="UP001604335"/>
    </source>
</evidence>
<comment type="caution">
    <text evidence="11">The sequence shown here is derived from an EMBL/GenBank/DDBJ whole genome shotgun (WGS) entry which is preliminary data.</text>
</comment>
<accession>A0ABW7C6P8</accession>
<keyword evidence="12" id="KW-1185">Reference proteome</keyword>
<dbReference type="RefSeq" id="WP_393010530.1">
    <property type="nucleotide sequence ID" value="NZ_JAZAQF010000013.1"/>
</dbReference>
<dbReference type="Proteomes" id="UP001604335">
    <property type="component" value="Unassembled WGS sequence"/>
</dbReference>
<evidence type="ECO:0000256" key="1">
    <source>
        <dbReference type="ARBA" id="ARBA00002056"/>
    </source>
</evidence>
<keyword evidence="7 11" id="KW-0808">Transferase</keyword>